<evidence type="ECO:0000313" key="2">
    <source>
        <dbReference type="EMBL" id="SMG29603.1"/>
    </source>
</evidence>
<accession>A0A1X7JNY9</accession>
<dbReference type="Proteomes" id="UP000193804">
    <property type="component" value="Unassembled WGS sequence"/>
</dbReference>
<sequence length="173" mass="19614">MLVVLTVQSIVEIMKKDSIEYNGLIGGIIVFIGLVAYFLLMNAVGLEHNLELRALNIFIMGAGVFYSIKSIKKNNKDFDYFKGIGTGMFTAVSSSLAFAVFIFIYLLSNPEFLQEIKDVEPFGNYLNAFLISFIIIMEGSGSGFFLSFGIMQWYKKRTPEKFLNEQRHNQESK</sequence>
<keyword evidence="1" id="KW-0812">Transmembrane</keyword>
<dbReference type="Pfam" id="PF13858">
    <property type="entry name" value="DUF4199"/>
    <property type="match status" value="1"/>
</dbReference>
<dbReference type="InterPro" id="IPR025250">
    <property type="entry name" value="DUF4199"/>
</dbReference>
<evidence type="ECO:0000256" key="1">
    <source>
        <dbReference type="SAM" id="Phobius"/>
    </source>
</evidence>
<protein>
    <recommendedName>
        <fullName evidence="4">DUF4199 domain-containing protein</fullName>
    </recommendedName>
</protein>
<evidence type="ECO:0008006" key="4">
    <source>
        <dbReference type="Google" id="ProtNLM"/>
    </source>
</evidence>
<dbReference type="STRING" id="1028.SAMN05661096_01875"/>
<keyword evidence="3" id="KW-1185">Reference proteome</keyword>
<feature type="transmembrane region" description="Helical" evidence="1">
    <location>
        <begin position="52"/>
        <end position="68"/>
    </location>
</feature>
<organism evidence="2 3">
    <name type="scientific">Marivirga sericea</name>
    <dbReference type="NCBI Taxonomy" id="1028"/>
    <lineage>
        <taxon>Bacteria</taxon>
        <taxon>Pseudomonadati</taxon>
        <taxon>Bacteroidota</taxon>
        <taxon>Cytophagia</taxon>
        <taxon>Cytophagales</taxon>
        <taxon>Marivirgaceae</taxon>
        <taxon>Marivirga</taxon>
    </lineage>
</organism>
<name>A0A1X7JNY9_9BACT</name>
<proteinExistence type="predicted"/>
<reference evidence="3" key="1">
    <citation type="submission" date="2017-04" db="EMBL/GenBank/DDBJ databases">
        <authorList>
            <person name="Varghese N."/>
            <person name="Submissions S."/>
        </authorList>
    </citation>
    <scope>NUCLEOTIDE SEQUENCE [LARGE SCALE GENOMIC DNA]</scope>
    <source>
        <strain evidence="3">DSM 4125</strain>
    </source>
</reference>
<feature type="transmembrane region" description="Helical" evidence="1">
    <location>
        <begin position="21"/>
        <end position="40"/>
    </location>
</feature>
<feature type="transmembrane region" description="Helical" evidence="1">
    <location>
        <begin position="128"/>
        <end position="151"/>
    </location>
</feature>
<gene>
    <name evidence="2" type="ORF">SAMN05661096_01875</name>
</gene>
<feature type="transmembrane region" description="Helical" evidence="1">
    <location>
        <begin position="80"/>
        <end position="108"/>
    </location>
</feature>
<dbReference type="AlphaFoldDB" id="A0A1X7JNY9"/>
<keyword evidence="1" id="KW-1133">Transmembrane helix</keyword>
<dbReference type="EMBL" id="FXAW01000003">
    <property type="protein sequence ID" value="SMG29603.1"/>
    <property type="molecule type" value="Genomic_DNA"/>
</dbReference>
<evidence type="ECO:0000313" key="3">
    <source>
        <dbReference type="Proteomes" id="UP000193804"/>
    </source>
</evidence>
<keyword evidence="1" id="KW-0472">Membrane</keyword>